<dbReference type="Proteomes" id="UP001324794">
    <property type="component" value="Chromosome"/>
</dbReference>
<dbReference type="PANTHER" id="PTHR38439:SF3">
    <property type="entry name" value="COPPER-RESISTANT CUPROPROTEIN COPI"/>
    <property type="match status" value="1"/>
</dbReference>
<dbReference type="InterPro" id="IPR008972">
    <property type="entry name" value="Cupredoxin"/>
</dbReference>
<keyword evidence="2" id="KW-0186">Copper</keyword>
<feature type="signal peptide" evidence="3">
    <location>
        <begin position="1"/>
        <end position="24"/>
    </location>
</feature>
<evidence type="ECO:0000256" key="1">
    <source>
        <dbReference type="ARBA" id="ARBA00022723"/>
    </source>
</evidence>
<feature type="chain" id="PRO_5046056157" evidence="3">
    <location>
        <begin position="25"/>
        <end position="167"/>
    </location>
</feature>
<dbReference type="RefSeq" id="WP_223288408.1">
    <property type="nucleotide sequence ID" value="NZ_CP140255.1"/>
</dbReference>
<dbReference type="InterPro" id="IPR050845">
    <property type="entry name" value="Cu-binding_ET"/>
</dbReference>
<dbReference type="SUPFAM" id="SSF49503">
    <property type="entry name" value="Cupredoxins"/>
    <property type="match status" value="1"/>
</dbReference>
<evidence type="ECO:0000313" key="5">
    <source>
        <dbReference type="EMBL" id="WQH12634.1"/>
    </source>
</evidence>
<proteinExistence type="predicted"/>
<sequence>MRTNYLMLGLLTVSLSTLTFTAWAAGEHEDSQHSASNAEVDRTISVEAGDMWFDPEAIQVTAGETIRFEIINNGNLEHEFVIGDKAAQEEHRIMMQEMSGGHGDAHGGHGGHDMAEGAHGGQMPSITIGAGETKTLVWTAPSNVESLEYACNIPGHYESGMYGDINF</sequence>
<keyword evidence="1" id="KW-0479">Metal-binding</keyword>
<accession>A0ABZ0YMA7</accession>
<evidence type="ECO:0000259" key="4">
    <source>
        <dbReference type="Pfam" id="PF00127"/>
    </source>
</evidence>
<feature type="domain" description="Blue (type 1) copper" evidence="4">
    <location>
        <begin position="43"/>
        <end position="165"/>
    </location>
</feature>
<evidence type="ECO:0000313" key="6">
    <source>
        <dbReference type="Proteomes" id="UP001324794"/>
    </source>
</evidence>
<evidence type="ECO:0000256" key="2">
    <source>
        <dbReference type="ARBA" id="ARBA00023008"/>
    </source>
</evidence>
<name>A0ABZ0YMA7_9GAMM</name>
<keyword evidence="6" id="KW-1185">Reference proteome</keyword>
<dbReference type="Gene3D" id="2.60.40.420">
    <property type="entry name" value="Cupredoxins - blue copper proteins"/>
    <property type="match status" value="1"/>
</dbReference>
<reference evidence="5 6" key="1">
    <citation type="submission" date="2023-11" db="EMBL/GenBank/DDBJ databases">
        <title>MicrobeMod: A computational toolkit for identifying prokaryotic methylation and restriction-modification with nanopore sequencing.</title>
        <authorList>
            <person name="Crits-Christoph A."/>
            <person name="Kang S.C."/>
            <person name="Lee H."/>
            <person name="Ostrov N."/>
        </authorList>
    </citation>
    <scope>NUCLEOTIDE SEQUENCE [LARGE SCALE GENOMIC DNA]</scope>
    <source>
        <strain evidence="5 6">ATCC BAA-805</strain>
    </source>
</reference>
<organism evidence="5 6">
    <name type="scientific">Vreelandella neptunia</name>
    <dbReference type="NCBI Taxonomy" id="115551"/>
    <lineage>
        <taxon>Bacteria</taxon>
        <taxon>Pseudomonadati</taxon>
        <taxon>Pseudomonadota</taxon>
        <taxon>Gammaproteobacteria</taxon>
        <taxon>Oceanospirillales</taxon>
        <taxon>Halomonadaceae</taxon>
        <taxon>Vreelandella</taxon>
    </lineage>
</organism>
<dbReference type="PANTHER" id="PTHR38439">
    <property type="entry name" value="AURACYANIN-B"/>
    <property type="match status" value="1"/>
</dbReference>
<evidence type="ECO:0000256" key="3">
    <source>
        <dbReference type="SAM" id="SignalP"/>
    </source>
</evidence>
<gene>
    <name evidence="5" type="ORF">SR894_21225</name>
</gene>
<keyword evidence="3" id="KW-0732">Signal</keyword>
<dbReference type="EMBL" id="CP140255">
    <property type="protein sequence ID" value="WQH12634.1"/>
    <property type="molecule type" value="Genomic_DNA"/>
</dbReference>
<protein>
    <submittedName>
        <fullName evidence="5">Plastocyanin/azurin family copper-binding protein</fullName>
    </submittedName>
</protein>
<dbReference type="Pfam" id="PF00127">
    <property type="entry name" value="Copper-bind"/>
    <property type="match status" value="1"/>
</dbReference>
<dbReference type="InterPro" id="IPR000923">
    <property type="entry name" value="BlueCu_1"/>
</dbReference>